<evidence type="ECO:0000256" key="1">
    <source>
        <dbReference type="SAM" id="Phobius"/>
    </source>
</evidence>
<dbReference type="STRING" id="137658.SAMN05216186_14713"/>
<sequence length="138" mass="15144">MKRRQNAFTLIELMIVVAVIGILAAIAYPSYQEHVRKARRADAQTALMELSQHMERYFTAKGTYLNATLPYSESPKDGSGTKFYDLRFATGSPTATAYVIQAAPKNGMANDKCGTLTLSNTGLKGQATTATTAECWRR</sequence>
<dbReference type="SUPFAM" id="SSF54523">
    <property type="entry name" value="Pili subunits"/>
    <property type="match status" value="1"/>
</dbReference>
<feature type="transmembrane region" description="Helical" evidence="1">
    <location>
        <begin position="7"/>
        <end position="28"/>
    </location>
</feature>
<organism evidence="2 3">
    <name type="scientific">Pseudomonas indica</name>
    <dbReference type="NCBI Taxonomy" id="137658"/>
    <lineage>
        <taxon>Bacteria</taxon>
        <taxon>Pseudomonadati</taxon>
        <taxon>Pseudomonadota</taxon>
        <taxon>Gammaproteobacteria</taxon>
        <taxon>Pseudomonadales</taxon>
        <taxon>Pseudomonadaceae</taxon>
        <taxon>Pseudomonas</taxon>
    </lineage>
</organism>
<dbReference type="Pfam" id="PF16732">
    <property type="entry name" value="ComP_DUS"/>
    <property type="match status" value="1"/>
</dbReference>
<keyword evidence="3" id="KW-1185">Reference proteome</keyword>
<proteinExistence type="predicted"/>
<dbReference type="Gene3D" id="3.30.700.10">
    <property type="entry name" value="Glycoprotein, Type 4 Pilin"/>
    <property type="match status" value="1"/>
</dbReference>
<dbReference type="InterPro" id="IPR031982">
    <property type="entry name" value="PilE-like"/>
</dbReference>
<keyword evidence="1" id="KW-0812">Transmembrane</keyword>
<reference evidence="2 3" key="1">
    <citation type="submission" date="2016-10" db="EMBL/GenBank/DDBJ databases">
        <authorList>
            <person name="de Groot N.N."/>
        </authorList>
    </citation>
    <scope>NUCLEOTIDE SEQUENCE [LARGE SCALE GENOMIC DNA]</scope>
    <source>
        <strain evidence="2 3">JCM 21544</strain>
    </source>
</reference>
<evidence type="ECO:0000313" key="3">
    <source>
        <dbReference type="Proteomes" id="UP000198706"/>
    </source>
</evidence>
<dbReference type="Proteomes" id="UP000198706">
    <property type="component" value="Unassembled WGS sequence"/>
</dbReference>
<accession>A0A1G9Q8Q4</accession>
<dbReference type="InterPro" id="IPR045584">
    <property type="entry name" value="Pilin-like"/>
</dbReference>
<dbReference type="PANTHER" id="PTHR30093:SF47">
    <property type="entry name" value="TYPE IV PILUS NON-CORE MINOR PILIN PILE"/>
    <property type="match status" value="1"/>
</dbReference>
<dbReference type="AlphaFoldDB" id="A0A1G9Q8Q4"/>
<keyword evidence="1" id="KW-0472">Membrane</keyword>
<evidence type="ECO:0000313" key="2">
    <source>
        <dbReference type="EMBL" id="SDM07448.1"/>
    </source>
</evidence>
<dbReference type="PANTHER" id="PTHR30093">
    <property type="entry name" value="GENERAL SECRETION PATHWAY PROTEIN G"/>
    <property type="match status" value="1"/>
</dbReference>
<dbReference type="NCBIfam" id="TIGR02532">
    <property type="entry name" value="IV_pilin_GFxxxE"/>
    <property type="match status" value="1"/>
</dbReference>
<gene>
    <name evidence="2" type="ORF">SAMN05216186_14713</name>
</gene>
<dbReference type="GO" id="GO:0043683">
    <property type="term" value="P:type IV pilus assembly"/>
    <property type="evidence" value="ECO:0007669"/>
    <property type="project" value="InterPro"/>
</dbReference>
<dbReference type="EMBL" id="FNFD01000047">
    <property type="protein sequence ID" value="SDM07448.1"/>
    <property type="molecule type" value="Genomic_DNA"/>
</dbReference>
<dbReference type="RefSeq" id="WP_084339780.1">
    <property type="nucleotide sequence ID" value="NZ_FNFD01000047.1"/>
</dbReference>
<name>A0A1G9Q8Q4_9PSED</name>
<dbReference type="Pfam" id="PF07963">
    <property type="entry name" value="N_methyl"/>
    <property type="match status" value="1"/>
</dbReference>
<dbReference type="InterPro" id="IPR012902">
    <property type="entry name" value="N_methyl_site"/>
</dbReference>
<protein>
    <submittedName>
        <fullName evidence="2">Type IV pilus assembly protein PilE</fullName>
    </submittedName>
</protein>
<keyword evidence="1" id="KW-1133">Transmembrane helix</keyword>